<keyword evidence="2" id="KW-1185">Reference proteome</keyword>
<comment type="caution">
    <text evidence="1">The sequence shown here is derived from an EMBL/GenBank/DDBJ whole genome shotgun (WGS) entry which is preliminary data.</text>
</comment>
<dbReference type="Proteomes" id="UP000037460">
    <property type="component" value="Unassembled WGS sequence"/>
</dbReference>
<dbReference type="AlphaFoldDB" id="A0A0M0KAR1"/>
<protein>
    <submittedName>
        <fullName evidence="1">Uncharacterized protein</fullName>
    </submittedName>
</protein>
<evidence type="ECO:0000313" key="2">
    <source>
        <dbReference type="Proteomes" id="UP000037460"/>
    </source>
</evidence>
<accession>A0A0M0KAR1</accession>
<proteinExistence type="predicted"/>
<reference evidence="2" key="1">
    <citation type="journal article" date="2015" name="PLoS Genet.">
        <title>Genome Sequence and Transcriptome Analyses of Chrysochromulina tobin: Metabolic Tools for Enhanced Algal Fitness in the Prominent Order Prymnesiales (Haptophyceae).</title>
        <authorList>
            <person name="Hovde B.T."/>
            <person name="Deodato C.R."/>
            <person name="Hunsperger H.M."/>
            <person name="Ryken S.A."/>
            <person name="Yost W."/>
            <person name="Jha R.K."/>
            <person name="Patterson J."/>
            <person name="Monnat R.J. Jr."/>
            <person name="Barlow S.B."/>
            <person name="Starkenburg S.R."/>
            <person name="Cattolico R.A."/>
        </authorList>
    </citation>
    <scope>NUCLEOTIDE SEQUENCE</scope>
    <source>
        <strain evidence="2">CCMP291</strain>
    </source>
</reference>
<evidence type="ECO:0000313" key="1">
    <source>
        <dbReference type="EMBL" id="KOO35478.1"/>
    </source>
</evidence>
<organism evidence="1 2">
    <name type="scientific">Chrysochromulina tobinii</name>
    <dbReference type="NCBI Taxonomy" id="1460289"/>
    <lineage>
        <taxon>Eukaryota</taxon>
        <taxon>Haptista</taxon>
        <taxon>Haptophyta</taxon>
        <taxon>Prymnesiophyceae</taxon>
        <taxon>Prymnesiales</taxon>
        <taxon>Chrysochromulinaceae</taxon>
        <taxon>Chrysochromulina</taxon>
    </lineage>
</organism>
<gene>
    <name evidence="1" type="ORF">Ctob_011948</name>
</gene>
<dbReference type="EMBL" id="JWZX01000855">
    <property type="protein sequence ID" value="KOO35478.1"/>
    <property type="molecule type" value="Genomic_DNA"/>
</dbReference>
<name>A0A0M0KAR1_9EUKA</name>
<sequence length="86" mass="8888">MPVAATNSLQSQYRASAVKIVPWEAADITVGTEQEPEPIAVATGSAEVKDTQIAEGLIITGTILALPLLIKAFFVNKLGAALLLGA</sequence>